<keyword evidence="1" id="KW-1133">Transmembrane helix</keyword>
<keyword evidence="1" id="KW-0812">Transmembrane</keyword>
<name>A0A7V8V7U7_9BACT</name>
<sequence length="145" mass="15514">MSTEAEITPPSSEDEQHLDLLGTFHWVLAGLAAMAGLFPVLHVIFGLVAIGVSLFGETNEPEARGIGALVGVLFIVIGTLIIVTFWVIAFCLYLSGSYLKAHNNYTFCLVMSGIICISFPLGTALGVFTIVVLVRPSVKRLFDAA</sequence>
<evidence type="ECO:0008006" key="4">
    <source>
        <dbReference type="Google" id="ProtNLM"/>
    </source>
</evidence>
<gene>
    <name evidence="2" type="ORF">HOV93_36940</name>
</gene>
<keyword evidence="3" id="KW-1185">Reference proteome</keyword>
<dbReference type="EMBL" id="JABRWO010000010">
    <property type="protein sequence ID" value="MBA2116503.1"/>
    <property type="molecule type" value="Genomic_DNA"/>
</dbReference>
<feature type="transmembrane region" description="Helical" evidence="1">
    <location>
        <begin position="109"/>
        <end position="134"/>
    </location>
</feature>
<feature type="transmembrane region" description="Helical" evidence="1">
    <location>
        <begin position="26"/>
        <end position="54"/>
    </location>
</feature>
<comment type="caution">
    <text evidence="2">The sequence shown here is derived from an EMBL/GenBank/DDBJ whole genome shotgun (WGS) entry which is preliminary data.</text>
</comment>
<reference evidence="2 3" key="1">
    <citation type="submission" date="2020-05" db="EMBL/GenBank/DDBJ databases">
        <title>Bremerella alba sp. nov., a novel planctomycete isolated from the surface of the macroalga Fucus spiralis.</title>
        <authorList>
            <person name="Godinho O."/>
            <person name="Botelho R."/>
            <person name="Albuquerque L."/>
            <person name="Wiegand S."/>
            <person name="Da Costa M.S."/>
            <person name="Lobo-Da-Cunha A."/>
            <person name="Jogler C."/>
            <person name="Lage O.M."/>
        </authorList>
    </citation>
    <scope>NUCLEOTIDE SEQUENCE [LARGE SCALE GENOMIC DNA]</scope>
    <source>
        <strain evidence="2 3">FF15</strain>
    </source>
</reference>
<evidence type="ECO:0000313" key="3">
    <source>
        <dbReference type="Proteomes" id="UP000551616"/>
    </source>
</evidence>
<evidence type="ECO:0000256" key="1">
    <source>
        <dbReference type="SAM" id="Phobius"/>
    </source>
</evidence>
<dbReference type="Proteomes" id="UP000551616">
    <property type="component" value="Unassembled WGS sequence"/>
</dbReference>
<dbReference type="RefSeq" id="WP_207397907.1">
    <property type="nucleotide sequence ID" value="NZ_JABRWO010000010.1"/>
</dbReference>
<organism evidence="2 3">
    <name type="scientific">Bremerella alba</name>
    <dbReference type="NCBI Taxonomy" id="980252"/>
    <lineage>
        <taxon>Bacteria</taxon>
        <taxon>Pseudomonadati</taxon>
        <taxon>Planctomycetota</taxon>
        <taxon>Planctomycetia</taxon>
        <taxon>Pirellulales</taxon>
        <taxon>Pirellulaceae</taxon>
        <taxon>Bremerella</taxon>
    </lineage>
</organism>
<keyword evidence="1" id="KW-0472">Membrane</keyword>
<proteinExistence type="predicted"/>
<feature type="transmembrane region" description="Helical" evidence="1">
    <location>
        <begin position="66"/>
        <end position="89"/>
    </location>
</feature>
<dbReference type="AlphaFoldDB" id="A0A7V8V7U7"/>
<evidence type="ECO:0000313" key="2">
    <source>
        <dbReference type="EMBL" id="MBA2116503.1"/>
    </source>
</evidence>
<protein>
    <recommendedName>
        <fullName evidence="4">Transmembrane protein</fullName>
    </recommendedName>
</protein>
<accession>A0A7V8V7U7</accession>